<dbReference type="EMBL" id="CM042880">
    <property type="protein sequence ID" value="KAI4387810.1"/>
    <property type="molecule type" value="Genomic_DNA"/>
</dbReference>
<organism evidence="1 2">
    <name type="scientific">Melastoma candidum</name>
    <dbReference type="NCBI Taxonomy" id="119954"/>
    <lineage>
        <taxon>Eukaryota</taxon>
        <taxon>Viridiplantae</taxon>
        <taxon>Streptophyta</taxon>
        <taxon>Embryophyta</taxon>
        <taxon>Tracheophyta</taxon>
        <taxon>Spermatophyta</taxon>
        <taxon>Magnoliopsida</taxon>
        <taxon>eudicotyledons</taxon>
        <taxon>Gunneridae</taxon>
        <taxon>Pentapetalae</taxon>
        <taxon>rosids</taxon>
        <taxon>malvids</taxon>
        <taxon>Myrtales</taxon>
        <taxon>Melastomataceae</taxon>
        <taxon>Melastomatoideae</taxon>
        <taxon>Melastomateae</taxon>
        <taxon>Melastoma</taxon>
    </lineage>
</organism>
<sequence length="82" mass="8953">MELSDGGGVAWGANTGMALTRGPEDKLVSWRESGLGVWDKSWGWGDDAIVPGDEIAKRIQDVLKNNRLELQVQATRIKESVS</sequence>
<proteinExistence type="predicted"/>
<accession>A0ACB9S8Y2</accession>
<evidence type="ECO:0000313" key="1">
    <source>
        <dbReference type="EMBL" id="KAI4387810.1"/>
    </source>
</evidence>
<dbReference type="Proteomes" id="UP001057402">
    <property type="component" value="Chromosome 1"/>
</dbReference>
<protein>
    <submittedName>
        <fullName evidence="1">Uncharacterized protein</fullName>
    </submittedName>
</protein>
<gene>
    <name evidence="1" type="ORF">MLD38_000212</name>
</gene>
<keyword evidence="2" id="KW-1185">Reference proteome</keyword>
<name>A0ACB9S8Y2_9MYRT</name>
<evidence type="ECO:0000313" key="2">
    <source>
        <dbReference type="Proteomes" id="UP001057402"/>
    </source>
</evidence>
<reference evidence="2" key="1">
    <citation type="journal article" date="2023" name="Front. Plant Sci.">
        <title>Chromosomal-level genome assembly of Melastoma candidum provides insights into trichome evolution.</title>
        <authorList>
            <person name="Zhong Y."/>
            <person name="Wu W."/>
            <person name="Sun C."/>
            <person name="Zou P."/>
            <person name="Liu Y."/>
            <person name="Dai S."/>
            <person name="Zhou R."/>
        </authorList>
    </citation>
    <scope>NUCLEOTIDE SEQUENCE [LARGE SCALE GENOMIC DNA]</scope>
</reference>
<comment type="caution">
    <text evidence="1">The sequence shown here is derived from an EMBL/GenBank/DDBJ whole genome shotgun (WGS) entry which is preliminary data.</text>
</comment>